<evidence type="ECO:0000313" key="3">
    <source>
        <dbReference type="Proteomes" id="UP000472676"/>
    </source>
</evidence>
<dbReference type="EMBL" id="JAAMOW010000002">
    <property type="protein sequence ID" value="NGY04170.1"/>
    <property type="molecule type" value="Genomic_DNA"/>
</dbReference>
<evidence type="ECO:0000256" key="1">
    <source>
        <dbReference type="SAM" id="Phobius"/>
    </source>
</evidence>
<accession>A0A6M2BPB5</accession>
<keyword evidence="1" id="KW-0812">Transmembrane</keyword>
<keyword evidence="1" id="KW-0472">Membrane</keyword>
<evidence type="ECO:0000313" key="2">
    <source>
        <dbReference type="EMBL" id="NGY04170.1"/>
    </source>
</evidence>
<proteinExistence type="predicted"/>
<feature type="transmembrane region" description="Helical" evidence="1">
    <location>
        <begin position="91"/>
        <end position="111"/>
    </location>
</feature>
<dbReference type="RefSeq" id="WP_166252884.1">
    <property type="nucleotide sequence ID" value="NZ_JAAMOW010000002.1"/>
</dbReference>
<keyword evidence="3" id="KW-1185">Reference proteome</keyword>
<comment type="caution">
    <text evidence="2">The sequence shown here is derived from an EMBL/GenBank/DDBJ whole genome shotgun (WGS) entry which is preliminary data.</text>
</comment>
<name>A0A6M2BPB5_9GAMM</name>
<gene>
    <name evidence="2" type="ORF">G7Y85_05295</name>
</gene>
<dbReference type="Proteomes" id="UP000472676">
    <property type="component" value="Unassembled WGS sequence"/>
</dbReference>
<dbReference type="AlphaFoldDB" id="A0A6M2BPB5"/>
<organism evidence="2 3">
    <name type="scientific">Solimonas terrae</name>
    <dbReference type="NCBI Taxonomy" id="1396819"/>
    <lineage>
        <taxon>Bacteria</taxon>
        <taxon>Pseudomonadati</taxon>
        <taxon>Pseudomonadota</taxon>
        <taxon>Gammaproteobacteria</taxon>
        <taxon>Nevskiales</taxon>
        <taxon>Nevskiaceae</taxon>
        <taxon>Solimonas</taxon>
    </lineage>
</organism>
<reference evidence="2 3" key="1">
    <citation type="journal article" date="2014" name="Int. J. Syst. Evol. Microbiol.">
        <title>Solimonas terrae sp. nov., isolated from soil.</title>
        <authorList>
            <person name="Kim S.J."/>
            <person name="Moon J.Y."/>
            <person name="Weon H.Y."/>
            <person name="Ahn J.H."/>
            <person name="Chen W.M."/>
            <person name="Kwon S.W."/>
        </authorList>
    </citation>
    <scope>NUCLEOTIDE SEQUENCE [LARGE SCALE GENOMIC DNA]</scope>
    <source>
        <strain evidence="2 3">KIS83-12</strain>
    </source>
</reference>
<protein>
    <submittedName>
        <fullName evidence="2">Uncharacterized protein</fullName>
    </submittedName>
</protein>
<keyword evidence="1" id="KW-1133">Transmembrane helix</keyword>
<feature type="transmembrane region" description="Helical" evidence="1">
    <location>
        <begin position="9"/>
        <end position="28"/>
    </location>
</feature>
<sequence length="116" mass="12725">MLQARRSRAAFPFMLLAVGIGLSGYYGLKWYELPAYSEADIDASAELNLQLDLQTQHEHVSEADLPALRARTRAEVVADIARERNQIETGLGAGLIALVVACGNLVLMSLLNRSRQ</sequence>